<dbReference type="GO" id="GO:0003924">
    <property type="term" value="F:GTPase activity"/>
    <property type="evidence" value="ECO:0007669"/>
    <property type="project" value="UniProtKB-UniRule"/>
</dbReference>
<reference evidence="11" key="1">
    <citation type="submission" date="2017-08" db="EMBL/GenBank/DDBJ databases">
        <title>A dynamic microbial community with high functional redundancy inhabits the cold, oxic subseafloor aquifer.</title>
        <authorList>
            <person name="Tully B.J."/>
            <person name="Wheat C.G."/>
            <person name="Glazer B.T."/>
            <person name="Huber J.A."/>
        </authorList>
    </citation>
    <scope>NUCLEOTIDE SEQUENCE [LARGE SCALE GENOMIC DNA]</scope>
</reference>
<dbReference type="Pfam" id="PF01926">
    <property type="entry name" value="MMR_HSR1"/>
    <property type="match status" value="1"/>
</dbReference>
<dbReference type="GO" id="GO:0042254">
    <property type="term" value="P:ribosome biogenesis"/>
    <property type="evidence" value="ECO:0007669"/>
    <property type="project" value="UniProtKB-UniRule"/>
</dbReference>
<dbReference type="SUPFAM" id="SSF82051">
    <property type="entry name" value="Obg GTP-binding protein N-terminal domain"/>
    <property type="match status" value="1"/>
</dbReference>
<keyword evidence="4 7" id="KW-0378">Hydrolase</keyword>
<dbReference type="InterPro" id="IPR036726">
    <property type="entry name" value="GTP1_OBG_dom_sf"/>
</dbReference>
<evidence type="ECO:0000259" key="9">
    <source>
        <dbReference type="PROSITE" id="PS51883"/>
    </source>
</evidence>
<evidence type="ECO:0000256" key="2">
    <source>
        <dbReference type="ARBA" id="ARBA00022490"/>
    </source>
</evidence>
<dbReference type="NCBIfam" id="TIGR02729">
    <property type="entry name" value="Obg_CgtA"/>
    <property type="match status" value="1"/>
</dbReference>
<feature type="binding site" evidence="7">
    <location>
        <begin position="309"/>
        <end position="311"/>
    </location>
    <ligand>
        <name>GTP</name>
        <dbReference type="ChEBI" id="CHEBI:37565"/>
    </ligand>
</feature>
<dbReference type="FunFam" id="2.70.210.12:FF:000001">
    <property type="entry name" value="GTPase Obg"/>
    <property type="match status" value="1"/>
</dbReference>
<dbReference type="InterPro" id="IPR005225">
    <property type="entry name" value="Small_GTP-bd"/>
</dbReference>
<dbReference type="NCBIfam" id="TIGR00231">
    <property type="entry name" value="small_GTP"/>
    <property type="match status" value="1"/>
</dbReference>
<comment type="similarity">
    <text evidence="1 7">Belongs to the TRAFAC class OBG-HflX-like GTPase superfamily. OBG GTPase family.</text>
</comment>
<keyword evidence="7" id="KW-0479">Metal-binding</keyword>
<dbReference type="PANTHER" id="PTHR11702">
    <property type="entry name" value="DEVELOPMENTALLY REGULATED GTP-BINDING PROTEIN-RELATED"/>
    <property type="match status" value="1"/>
</dbReference>
<dbReference type="Proteomes" id="UP000217838">
    <property type="component" value="Unassembled WGS sequence"/>
</dbReference>
<name>A0A2A4YMH6_UNCAE</name>
<dbReference type="GO" id="GO:0005737">
    <property type="term" value="C:cytoplasm"/>
    <property type="evidence" value="ECO:0007669"/>
    <property type="project" value="UniProtKB-SubCell"/>
</dbReference>
<feature type="binding site" evidence="7">
    <location>
        <position position="172"/>
    </location>
    <ligand>
        <name>Mg(2+)</name>
        <dbReference type="ChEBI" id="CHEBI:18420"/>
    </ligand>
</feature>
<feature type="binding site" evidence="7">
    <location>
        <begin position="212"/>
        <end position="215"/>
    </location>
    <ligand>
        <name>GTP</name>
        <dbReference type="ChEBI" id="CHEBI:37565"/>
    </ligand>
</feature>
<dbReference type="SUPFAM" id="SSF52540">
    <property type="entry name" value="P-loop containing nucleoside triphosphate hydrolases"/>
    <property type="match status" value="1"/>
</dbReference>
<dbReference type="EC" id="3.6.5.-" evidence="7"/>
<keyword evidence="3 7" id="KW-0547">Nucleotide-binding</keyword>
<dbReference type="InterPro" id="IPR006169">
    <property type="entry name" value="GTP1_OBG_dom"/>
</dbReference>
<comment type="function">
    <text evidence="7">An essential GTPase which binds GTP, GDP and possibly (p)ppGpp with moderate affinity, with high nucleotide exchange rates and a fairly low GTP hydrolysis rate. Plays a role in control of the cell cycle, stress response, ribosome biogenesis and in those bacteria that undergo differentiation, in morphogenesis control.</text>
</comment>
<comment type="cofactor">
    <cofactor evidence="7">
        <name>Mg(2+)</name>
        <dbReference type="ChEBI" id="CHEBI:18420"/>
    </cofactor>
</comment>
<protein>
    <recommendedName>
        <fullName evidence="7">GTPase Obg</fullName>
        <ecNumber evidence="7">3.6.5.-</ecNumber>
    </recommendedName>
    <alternativeName>
        <fullName evidence="7">GTP-binding protein Obg</fullName>
    </alternativeName>
</protein>
<evidence type="ECO:0000256" key="4">
    <source>
        <dbReference type="ARBA" id="ARBA00022801"/>
    </source>
</evidence>
<evidence type="ECO:0000313" key="10">
    <source>
        <dbReference type="EMBL" id="PCI95527.1"/>
    </source>
</evidence>
<dbReference type="InterPro" id="IPR006073">
    <property type="entry name" value="GTP-bd"/>
</dbReference>
<comment type="subcellular location">
    <subcellularLocation>
        <location evidence="7">Cytoplasm</location>
    </subcellularLocation>
</comment>
<comment type="subunit">
    <text evidence="7">Monomer.</text>
</comment>
<keyword evidence="6 7" id="KW-0342">GTP-binding</keyword>
<dbReference type="Pfam" id="PF01018">
    <property type="entry name" value="GTP1_OBG"/>
    <property type="match status" value="1"/>
</dbReference>
<comment type="caution">
    <text evidence="10">The sequence shown here is derived from an EMBL/GenBank/DDBJ whole genome shotgun (WGS) entry which is preliminary data.</text>
</comment>
<dbReference type="GO" id="GO:0000287">
    <property type="term" value="F:magnesium ion binding"/>
    <property type="evidence" value="ECO:0007669"/>
    <property type="project" value="InterPro"/>
</dbReference>
<accession>A0A2A4YMH6</accession>
<evidence type="ECO:0000256" key="6">
    <source>
        <dbReference type="ARBA" id="ARBA00023134"/>
    </source>
</evidence>
<dbReference type="PRINTS" id="PR00326">
    <property type="entry name" value="GTP1OBG"/>
</dbReference>
<dbReference type="InterPro" id="IPR031167">
    <property type="entry name" value="G_OBG"/>
</dbReference>
<evidence type="ECO:0000256" key="5">
    <source>
        <dbReference type="ARBA" id="ARBA00022842"/>
    </source>
</evidence>
<feature type="binding site" evidence="7">
    <location>
        <begin position="190"/>
        <end position="194"/>
    </location>
    <ligand>
        <name>GTP</name>
        <dbReference type="ChEBI" id="CHEBI:37565"/>
    </ligand>
</feature>
<sequence>MFKDLVTLKISAGKGGNGIVAWRREKYLPKGGPTGGNGGPGGSVYLESCPDLYSLDMFRNKRFITAKAGNTGGSNQRNGKKGETLYIKIPCGTIARDPVTRAIIHDFGTEKEQLLLCEGGKGGLGNAFFKSSRNRAPNRSTPGKDGGEIEIELELKLIADVGFVGFPNAGKSTLLNTLSSIAVKTADYPFTTLRPNLSFIEFDDYSRVYIADIPGIIKGAHENKGLGFSFLKHIERTSVLVYVIDVSTEIRDDPLEDFLILRKELEKYNKDLLDKPFVVALNKIDKDDLAINEFKDKYPFDLETIYPISAATKEGIATFTKAVKKIAQKDKIRYI</sequence>
<dbReference type="Gene3D" id="3.40.50.300">
    <property type="entry name" value="P-loop containing nucleotide triphosphate hydrolases"/>
    <property type="match status" value="1"/>
</dbReference>
<dbReference type="AlphaFoldDB" id="A0A2A4YMH6"/>
<keyword evidence="2 7" id="KW-0963">Cytoplasm</keyword>
<proteinExistence type="inferred from homology"/>
<feature type="binding site" evidence="7">
    <location>
        <begin position="282"/>
        <end position="285"/>
    </location>
    <ligand>
        <name>GTP</name>
        <dbReference type="ChEBI" id="CHEBI:37565"/>
    </ligand>
</feature>
<feature type="domain" description="Obg" evidence="9">
    <location>
        <begin position="1"/>
        <end position="158"/>
    </location>
</feature>
<feature type="binding site" evidence="7">
    <location>
        <position position="192"/>
    </location>
    <ligand>
        <name>Mg(2+)</name>
        <dbReference type="ChEBI" id="CHEBI:18420"/>
    </ligand>
</feature>
<dbReference type="Gene3D" id="2.70.210.12">
    <property type="entry name" value="GTP1/OBG domain"/>
    <property type="match status" value="1"/>
</dbReference>
<organism evidence="10 11">
    <name type="scientific">Aerophobetes bacterium</name>
    <dbReference type="NCBI Taxonomy" id="2030807"/>
    <lineage>
        <taxon>Bacteria</taxon>
        <taxon>Candidatus Aerophobota</taxon>
    </lineage>
</organism>
<evidence type="ECO:0000256" key="3">
    <source>
        <dbReference type="ARBA" id="ARBA00022741"/>
    </source>
</evidence>
<dbReference type="InterPro" id="IPR027417">
    <property type="entry name" value="P-loop_NTPase"/>
</dbReference>
<dbReference type="CDD" id="cd01898">
    <property type="entry name" value="Obg"/>
    <property type="match status" value="1"/>
</dbReference>
<evidence type="ECO:0000259" key="8">
    <source>
        <dbReference type="PROSITE" id="PS51710"/>
    </source>
</evidence>
<dbReference type="GO" id="GO:0005525">
    <property type="term" value="F:GTP binding"/>
    <property type="evidence" value="ECO:0007669"/>
    <property type="project" value="UniProtKB-UniRule"/>
</dbReference>
<feature type="binding site" evidence="7">
    <location>
        <begin position="165"/>
        <end position="172"/>
    </location>
    <ligand>
        <name>GTP</name>
        <dbReference type="ChEBI" id="CHEBI:37565"/>
    </ligand>
</feature>
<gene>
    <name evidence="7" type="primary">obg</name>
    <name evidence="10" type="ORF">COB11_01970</name>
</gene>
<dbReference type="InterPro" id="IPR045086">
    <property type="entry name" value="OBG_GTPase"/>
</dbReference>
<dbReference type="PANTHER" id="PTHR11702:SF31">
    <property type="entry name" value="MITOCHONDRIAL RIBOSOME-ASSOCIATED GTPASE 2"/>
    <property type="match status" value="1"/>
</dbReference>
<dbReference type="PIRSF" id="PIRSF002401">
    <property type="entry name" value="GTP_bd_Obg/CgtA"/>
    <property type="match status" value="1"/>
</dbReference>
<dbReference type="InterPro" id="IPR014100">
    <property type="entry name" value="GTP-bd_Obg/CgtA"/>
</dbReference>
<dbReference type="PROSITE" id="PS51710">
    <property type="entry name" value="G_OBG"/>
    <property type="match status" value="1"/>
</dbReference>
<dbReference type="PROSITE" id="PS51883">
    <property type="entry name" value="OBG"/>
    <property type="match status" value="1"/>
</dbReference>
<dbReference type="NCBIfam" id="NF008956">
    <property type="entry name" value="PRK12299.1"/>
    <property type="match status" value="1"/>
</dbReference>
<dbReference type="EMBL" id="NVUU01000016">
    <property type="protein sequence ID" value="PCI95527.1"/>
    <property type="molecule type" value="Genomic_DNA"/>
</dbReference>
<keyword evidence="5 7" id="KW-0460">Magnesium</keyword>
<dbReference type="HAMAP" id="MF_01454">
    <property type="entry name" value="GTPase_Obg"/>
    <property type="match status" value="1"/>
</dbReference>
<evidence type="ECO:0000256" key="1">
    <source>
        <dbReference type="ARBA" id="ARBA00007699"/>
    </source>
</evidence>
<evidence type="ECO:0000256" key="7">
    <source>
        <dbReference type="HAMAP-Rule" id="MF_01454"/>
    </source>
</evidence>
<evidence type="ECO:0000313" key="11">
    <source>
        <dbReference type="Proteomes" id="UP000217838"/>
    </source>
</evidence>
<feature type="domain" description="OBG-type G" evidence="8">
    <location>
        <begin position="159"/>
        <end position="328"/>
    </location>
</feature>